<organism evidence="1 2">
    <name type="scientific">Datura stramonium</name>
    <name type="common">Jimsonweed</name>
    <name type="synonym">Common thornapple</name>
    <dbReference type="NCBI Taxonomy" id="4076"/>
    <lineage>
        <taxon>Eukaryota</taxon>
        <taxon>Viridiplantae</taxon>
        <taxon>Streptophyta</taxon>
        <taxon>Embryophyta</taxon>
        <taxon>Tracheophyta</taxon>
        <taxon>Spermatophyta</taxon>
        <taxon>Magnoliopsida</taxon>
        <taxon>eudicotyledons</taxon>
        <taxon>Gunneridae</taxon>
        <taxon>Pentapetalae</taxon>
        <taxon>asterids</taxon>
        <taxon>lamiids</taxon>
        <taxon>Solanales</taxon>
        <taxon>Solanaceae</taxon>
        <taxon>Solanoideae</taxon>
        <taxon>Datureae</taxon>
        <taxon>Datura</taxon>
    </lineage>
</organism>
<sequence length="54" mass="6207">MIGHIGRLYELVMGKIEGCDDRPSNCGLYELATCHMFMNYFICCEDRGVLEDLM</sequence>
<protein>
    <submittedName>
        <fullName evidence="1">Uncharacterized protein</fullName>
    </submittedName>
</protein>
<feature type="non-terminal residue" evidence="1">
    <location>
        <position position="54"/>
    </location>
</feature>
<name>A0ABS8WVD4_DATST</name>
<accession>A0ABS8WVD4</accession>
<evidence type="ECO:0000313" key="2">
    <source>
        <dbReference type="Proteomes" id="UP000823775"/>
    </source>
</evidence>
<dbReference type="Proteomes" id="UP000823775">
    <property type="component" value="Unassembled WGS sequence"/>
</dbReference>
<proteinExistence type="predicted"/>
<dbReference type="EMBL" id="JACEIK010011259">
    <property type="protein sequence ID" value="MCE3215559.1"/>
    <property type="molecule type" value="Genomic_DNA"/>
</dbReference>
<comment type="caution">
    <text evidence="1">The sequence shown here is derived from an EMBL/GenBank/DDBJ whole genome shotgun (WGS) entry which is preliminary data.</text>
</comment>
<evidence type="ECO:0000313" key="1">
    <source>
        <dbReference type="EMBL" id="MCE3215559.1"/>
    </source>
</evidence>
<gene>
    <name evidence="1" type="ORF">HAX54_002796</name>
</gene>
<reference evidence="1 2" key="1">
    <citation type="journal article" date="2021" name="BMC Genomics">
        <title>Datura genome reveals duplications of psychoactive alkaloid biosynthetic genes and high mutation rate following tissue culture.</title>
        <authorList>
            <person name="Rajewski A."/>
            <person name="Carter-House D."/>
            <person name="Stajich J."/>
            <person name="Litt A."/>
        </authorList>
    </citation>
    <scope>NUCLEOTIDE SEQUENCE [LARGE SCALE GENOMIC DNA]</scope>
    <source>
        <strain evidence="1">AR-01</strain>
    </source>
</reference>
<keyword evidence="2" id="KW-1185">Reference proteome</keyword>